<comment type="caution">
    <text evidence="2">The sequence shown here is derived from an EMBL/GenBank/DDBJ whole genome shotgun (WGS) entry which is preliminary data.</text>
</comment>
<dbReference type="AlphaFoldDB" id="A0A2N4UW91"/>
<dbReference type="Proteomes" id="UP000234420">
    <property type="component" value="Unassembled WGS sequence"/>
</dbReference>
<evidence type="ECO:0000313" key="2">
    <source>
        <dbReference type="EMBL" id="PLC59304.1"/>
    </source>
</evidence>
<protein>
    <submittedName>
        <fullName evidence="2">Uncharacterized protein</fullName>
    </submittedName>
</protein>
<organism evidence="2 3">
    <name type="scientific">Photobacterium carnosum</name>
    <dbReference type="NCBI Taxonomy" id="2023717"/>
    <lineage>
        <taxon>Bacteria</taxon>
        <taxon>Pseudomonadati</taxon>
        <taxon>Pseudomonadota</taxon>
        <taxon>Gammaproteobacteria</taxon>
        <taxon>Vibrionales</taxon>
        <taxon>Vibrionaceae</taxon>
        <taxon>Photobacterium</taxon>
    </lineage>
</organism>
<keyword evidence="3" id="KW-1185">Reference proteome</keyword>
<reference evidence="2 3" key="1">
    <citation type="journal article" date="2018" name="Syst. Appl. Microbiol.">
        <title>Photobacterium carnosum sp. nov., isolated from spoiled modified atmosphere packaged poultry meat.</title>
        <authorList>
            <person name="Hilgarth M."/>
            <person name="Fuertes S."/>
            <person name="Ehrmann M."/>
            <person name="Vogel R.F."/>
        </authorList>
    </citation>
    <scope>NUCLEOTIDE SEQUENCE [LARGE SCALE GENOMIC DNA]</scope>
    <source>
        <strain evidence="2 3">TMW 2.2021</strain>
    </source>
</reference>
<feature type="compositionally biased region" description="Basic and acidic residues" evidence="1">
    <location>
        <begin position="25"/>
        <end position="36"/>
    </location>
</feature>
<evidence type="ECO:0000256" key="1">
    <source>
        <dbReference type="SAM" id="MobiDB-lite"/>
    </source>
</evidence>
<name>A0A2N4UW91_9GAMM</name>
<gene>
    <name evidence="2" type="ORF">CIK00_03275</name>
</gene>
<accession>A0A2N4UW91</accession>
<proteinExistence type="predicted"/>
<dbReference type="EMBL" id="NPIB01000002">
    <property type="protein sequence ID" value="PLC59304.1"/>
    <property type="molecule type" value="Genomic_DNA"/>
</dbReference>
<sequence length="62" mass="6821">MRKIKHNPNQISIIDTLQLPLGHGGKRDGAGRKKSEPTTTIRVPVSLIPTINKLVMEHKGKA</sequence>
<feature type="region of interest" description="Disordered" evidence="1">
    <location>
        <begin position="19"/>
        <end position="38"/>
    </location>
</feature>
<evidence type="ECO:0000313" key="3">
    <source>
        <dbReference type="Proteomes" id="UP000234420"/>
    </source>
</evidence>